<proteinExistence type="predicted"/>
<protein>
    <recommendedName>
        <fullName evidence="3">CHASE domain-containing protein</fullName>
    </recommendedName>
</protein>
<dbReference type="EMBL" id="BARS01057070">
    <property type="protein sequence ID" value="GAG48353.1"/>
    <property type="molecule type" value="Genomic_DNA"/>
</dbReference>
<comment type="caution">
    <text evidence="2">The sequence shown here is derived from an EMBL/GenBank/DDBJ whole genome shotgun (WGS) entry which is preliminary data.</text>
</comment>
<evidence type="ECO:0000256" key="1">
    <source>
        <dbReference type="SAM" id="Phobius"/>
    </source>
</evidence>
<keyword evidence="1" id="KW-1133">Transmembrane helix</keyword>
<gene>
    <name evidence="2" type="ORF">S01H1_83826</name>
</gene>
<organism evidence="2">
    <name type="scientific">marine sediment metagenome</name>
    <dbReference type="NCBI Taxonomy" id="412755"/>
    <lineage>
        <taxon>unclassified sequences</taxon>
        <taxon>metagenomes</taxon>
        <taxon>ecological metagenomes</taxon>
    </lineage>
</organism>
<evidence type="ECO:0000313" key="2">
    <source>
        <dbReference type="EMBL" id="GAG48353.1"/>
    </source>
</evidence>
<keyword evidence="1" id="KW-0472">Membrane</keyword>
<feature type="non-terminal residue" evidence="2">
    <location>
        <position position="133"/>
    </location>
</feature>
<dbReference type="AlphaFoldDB" id="X0YIE3"/>
<sequence length="133" mass="14765">MKDKETSGASTGTSPWKRYLPVWLTVLAGVGLSLAVFAMVRAWETREIRAGFLRAAEDRAGIIKGKIEANLRVFDSIRSLHCYFGNVARGQFEQFVESHLSHDHNIRTVQWVPFAADLRPAEHKAIAGLDAAS</sequence>
<accession>X0YIE3</accession>
<evidence type="ECO:0008006" key="3">
    <source>
        <dbReference type="Google" id="ProtNLM"/>
    </source>
</evidence>
<feature type="transmembrane region" description="Helical" evidence="1">
    <location>
        <begin position="20"/>
        <end position="40"/>
    </location>
</feature>
<reference evidence="2" key="1">
    <citation type="journal article" date="2014" name="Front. Microbiol.">
        <title>High frequency of phylogenetically diverse reductive dehalogenase-homologous genes in deep subseafloor sedimentary metagenomes.</title>
        <authorList>
            <person name="Kawai M."/>
            <person name="Futagami T."/>
            <person name="Toyoda A."/>
            <person name="Takaki Y."/>
            <person name="Nishi S."/>
            <person name="Hori S."/>
            <person name="Arai W."/>
            <person name="Tsubouchi T."/>
            <person name="Morono Y."/>
            <person name="Uchiyama I."/>
            <person name="Ito T."/>
            <person name="Fujiyama A."/>
            <person name="Inagaki F."/>
            <person name="Takami H."/>
        </authorList>
    </citation>
    <scope>NUCLEOTIDE SEQUENCE</scope>
    <source>
        <strain evidence="2">Expedition CK06-06</strain>
    </source>
</reference>
<name>X0YIE3_9ZZZZ</name>
<keyword evidence="1" id="KW-0812">Transmembrane</keyword>